<sequence>MANLQEFRTSILAKHGANNAEVEELLTYNKNIFDHSILDQSIALPLTPEAHIPVWEEYVQKATEIGAYNALKQYLVQLQFPIQKDISQTETYRAATRKGICVGSGIENSGLSLQQPDKLELILYPSLAGTIPVLLTSNRDDFISLVQALTFHNEPQTIPASMGACTVSGFNNWDRIHRYRQQWEKLDPKNCSNAAWSQEFRQIIPRKELYQDRFMILSTGSYSNVTASELGLSREEWQKLSLKIRLEHESTHYFTYRLFHSMRNNLLDELIADYIGIVAAIGYYRADWFLRFLGLEVFPNYREGGRLQNYRGKPPLSNRAFQVLQSLTKAAAEQLENFDTKYANKPRDPYIQALILMSLSYLTLEELASPEANVRIQYLVDKLQKIHPQQGQLTLSR</sequence>
<organism evidence="1 2">
    <name type="scientific">Aetokthonos hydrillicola Thurmond2011</name>
    <dbReference type="NCBI Taxonomy" id="2712845"/>
    <lineage>
        <taxon>Bacteria</taxon>
        <taxon>Bacillati</taxon>
        <taxon>Cyanobacteriota</taxon>
        <taxon>Cyanophyceae</taxon>
        <taxon>Nostocales</taxon>
        <taxon>Hapalosiphonaceae</taxon>
        <taxon>Aetokthonos</taxon>
    </lineage>
</organism>
<keyword evidence="2" id="KW-1185">Reference proteome</keyword>
<protein>
    <submittedName>
        <fullName evidence="1">Uncharacterized protein</fullName>
    </submittedName>
</protein>
<dbReference type="AlphaFoldDB" id="A0AAP5I8Y0"/>
<dbReference type="EMBL" id="JAALHA020000010">
    <property type="protein sequence ID" value="MDR9897046.1"/>
    <property type="molecule type" value="Genomic_DNA"/>
</dbReference>
<name>A0AAP5I8Y0_9CYAN</name>
<proteinExistence type="predicted"/>
<comment type="caution">
    <text evidence="1">The sequence shown here is derived from an EMBL/GenBank/DDBJ whole genome shotgun (WGS) entry which is preliminary data.</text>
</comment>
<dbReference type="RefSeq" id="WP_208349167.1">
    <property type="nucleotide sequence ID" value="NZ_JAALHA020000010.1"/>
</dbReference>
<dbReference type="InterPro" id="IPR054274">
    <property type="entry name" value="DUF7005"/>
</dbReference>
<gene>
    <name evidence="1" type="ORF">G7B40_021100</name>
</gene>
<dbReference type="Proteomes" id="UP000667802">
    <property type="component" value="Unassembled WGS sequence"/>
</dbReference>
<dbReference type="Pfam" id="PF22541">
    <property type="entry name" value="DUF7005"/>
    <property type="match status" value="1"/>
</dbReference>
<evidence type="ECO:0000313" key="2">
    <source>
        <dbReference type="Proteomes" id="UP000667802"/>
    </source>
</evidence>
<accession>A0AAP5I8Y0</accession>
<evidence type="ECO:0000313" key="1">
    <source>
        <dbReference type="EMBL" id="MDR9897046.1"/>
    </source>
</evidence>
<reference evidence="2" key="1">
    <citation type="journal article" date="2021" name="Science">
        <title>Hunting the eagle killer: A cyanobacterial neurotoxin causes vacuolar myelinopathy.</title>
        <authorList>
            <person name="Breinlinger S."/>
            <person name="Phillips T.J."/>
            <person name="Haram B.N."/>
            <person name="Mares J."/>
            <person name="Martinez Yerena J.A."/>
            <person name="Hrouzek P."/>
            <person name="Sobotka R."/>
            <person name="Henderson W.M."/>
            <person name="Schmieder P."/>
            <person name="Williams S.M."/>
            <person name="Lauderdale J.D."/>
            <person name="Wilde H.D."/>
            <person name="Gerrin W."/>
            <person name="Kust A."/>
            <person name="Washington J.W."/>
            <person name="Wagner C."/>
            <person name="Geier B."/>
            <person name="Liebeke M."/>
            <person name="Enke H."/>
            <person name="Niedermeyer T.H.J."/>
            <person name="Wilde S.B."/>
        </authorList>
    </citation>
    <scope>NUCLEOTIDE SEQUENCE [LARGE SCALE GENOMIC DNA]</scope>
    <source>
        <strain evidence="2">Thurmond2011</strain>
    </source>
</reference>